<evidence type="ECO:0000313" key="5">
    <source>
        <dbReference type="Proteomes" id="UP000283513"/>
    </source>
</evidence>
<dbReference type="PaxDb" id="166486-ERS852572_02611"/>
<protein>
    <recommendedName>
        <fullName evidence="6">ATPase</fullName>
    </recommendedName>
</protein>
<gene>
    <name evidence="3" type="ORF">DW856_03265</name>
    <name evidence="2" type="ORF">ERS852572_02611</name>
</gene>
<evidence type="ECO:0000313" key="3">
    <source>
        <dbReference type="EMBL" id="RHC19899.1"/>
    </source>
</evidence>
<organism evidence="2 4">
    <name type="scientific">Roseburia intestinalis</name>
    <dbReference type="NCBI Taxonomy" id="166486"/>
    <lineage>
        <taxon>Bacteria</taxon>
        <taxon>Bacillati</taxon>
        <taxon>Bacillota</taxon>
        <taxon>Clostridia</taxon>
        <taxon>Lachnospirales</taxon>
        <taxon>Lachnospiraceae</taxon>
        <taxon>Roseburia</taxon>
    </lineage>
</organism>
<sequence length="103" mass="12250">MNEIITKLDEIEKKAESILTEAAAEKEKMLKQLEFDKREMDGRYTSMRQKQEEEIKQQLLSEAETKITRQREHYEAAKRRLEEDFAQKKDSLAEKIFESIISP</sequence>
<accession>A0A173V6N1</accession>
<evidence type="ECO:0008006" key="6">
    <source>
        <dbReference type="Google" id="ProtNLM"/>
    </source>
</evidence>
<dbReference type="Proteomes" id="UP000095350">
    <property type="component" value="Unassembled WGS sequence"/>
</dbReference>
<dbReference type="EMBL" id="CYXZ01000020">
    <property type="protein sequence ID" value="CUN22400.1"/>
    <property type="molecule type" value="Genomic_DNA"/>
</dbReference>
<dbReference type="EMBL" id="QSHO01000002">
    <property type="protein sequence ID" value="RHC19899.1"/>
    <property type="molecule type" value="Genomic_DNA"/>
</dbReference>
<evidence type="ECO:0000256" key="1">
    <source>
        <dbReference type="SAM" id="Coils"/>
    </source>
</evidence>
<feature type="coiled-coil region" evidence="1">
    <location>
        <begin position="1"/>
        <end position="91"/>
    </location>
</feature>
<evidence type="ECO:0000313" key="2">
    <source>
        <dbReference type="EMBL" id="CUN22400.1"/>
    </source>
</evidence>
<dbReference type="Proteomes" id="UP000283513">
    <property type="component" value="Unassembled WGS sequence"/>
</dbReference>
<evidence type="ECO:0000313" key="4">
    <source>
        <dbReference type="Proteomes" id="UP000095350"/>
    </source>
</evidence>
<name>A0A173V6N1_9FIRM</name>
<dbReference type="AlphaFoldDB" id="A0A173V6N1"/>
<reference evidence="2 4" key="1">
    <citation type="submission" date="2015-09" db="EMBL/GenBank/DDBJ databases">
        <authorList>
            <consortium name="Pathogen Informatics"/>
        </authorList>
    </citation>
    <scope>NUCLEOTIDE SEQUENCE [LARGE SCALE GENOMIC DNA]</scope>
    <source>
        <strain evidence="2 4">2789STDY5834960</strain>
    </source>
</reference>
<proteinExistence type="predicted"/>
<dbReference type="STRING" id="166486.ERS852572_02611"/>
<keyword evidence="1" id="KW-0175">Coiled coil</keyword>
<dbReference type="RefSeq" id="WP_055195017.1">
    <property type="nucleotide sequence ID" value="NZ_CABIYH010000020.1"/>
</dbReference>
<dbReference type="OrthoDB" id="9934437at2"/>
<reference evidence="3 5" key="2">
    <citation type="submission" date="2018-08" db="EMBL/GenBank/DDBJ databases">
        <title>A genome reference for cultivated species of the human gut microbiota.</title>
        <authorList>
            <person name="Zou Y."/>
            <person name="Xue W."/>
            <person name="Luo G."/>
        </authorList>
    </citation>
    <scope>NUCLEOTIDE SEQUENCE [LARGE SCALE GENOMIC DNA]</scope>
    <source>
        <strain evidence="3 5">AM37-1AC</strain>
    </source>
</reference>